<comment type="caution">
    <text evidence="6">The sequence shown here is derived from an EMBL/GenBank/DDBJ whole genome shotgun (WGS) entry which is preliminary data.</text>
</comment>
<dbReference type="FunFam" id="3.40.50.300:FF:000032">
    <property type="entry name" value="Export ABC transporter ATP-binding protein"/>
    <property type="match status" value="1"/>
</dbReference>
<dbReference type="SUPFAM" id="SSF52540">
    <property type="entry name" value="P-loop containing nucleoside triphosphate hydrolases"/>
    <property type="match status" value="1"/>
</dbReference>
<dbReference type="Gene3D" id="3.40.50.300">
    <property type="entry name" value="P-loop containing nucleotide triphosphate hydrolases"/>
    <property type="match status" value="1"/>
</dbReference>
<keyword evidence="7" id="KW-1185">Reference proteome</keyword>
<evidence type="ECO:0000256" key="4">
    <source>
        <dbReference type="ARBA" id="ARBA00022840"/>
    </source>
</evidence>
<dbReference type="HOGENOM" id="CLU_000604_1_22_9"/>
<dbReference type="PANTHER" id="PTHR42798:SF7">
    <property type="entry name" value="ALPHA-D-RIBOSE 1-METHYLPHOSPHONATE 5-TRIPHOSPHATE SYNTHASE SUBUNIT PHNL"/>
    <property type="match status" value="1"/>
</dbReference>
<protein>
    <submittedName>
        <fullName evidence="6">ABC transporter, ATP-binding protein</fullName>
    </submittedName>
</protein>
<dbReference type="CDD" id="cd03255">
    <property type="entry name" value="ABC_MJ0796_LolCDE_FtsE"/>
    <property type="match status" value="1"/>
</dbReference>
<organism evidence="6 7">
    <name type="scientific">Aneurinibacillus aneurinilyticus ATCC 12856</name>
    <dbReference type="NCBI Taxonomy" id="649747"/>
    <lineage>
        <taxon>Bacteria</taxon>
        <taxon>Bacillati</taxon>
        <taxon>Bacillota</taxon>
        <taxon>Bacilli</taxon>
        <taxon>Bacillales</taxon>
        <taxon>Paenibacillaceae</taxon>
        <taxon>Aneurinibacillus group</taxon>
        <taxon>Aneurinibacillus</taxon>
    </lineage>
</organism>
<dbReference type="GO" id="GO:0016887">
    <property type="term" value="F:ATP hydrolysis activity"/>
    <property type="evidence" value="ECO:0007669"/>
    <property type="project" value="InterPro"/>
</dbReference>
<reference evidence="6 7" key="1">
    <citation type="submission" date="2013-08" db="EMBL/GenBank/DDBJ databases">
        <authorList>
            <person name="Weinstock G."/>
            <person name="Sodergren E."/>
            <person name="Wylie T."/>
            <person name="Fulton L."/>
            <person name="Fulton R."/>
            <person name="Fronick C."/>
            <person name="O'Laughlin M."/>
            <person name="Godfrey J."/>
            <person name="Miner T."/>
            <person name="Herter B."/>
            <person name="Appelbaum E."/>
            <person name="Cordes M."/>
            <person name="Lek S."/>
            <person name="Wollam A."/>
            <person name="Pepin K.H."/>
            <person name="Palsikar V.B."/>
            <person name="Mitreva M."/>
            <person name="Wilson R.K."/>
        </authorList>
    </citation>
    <scope>NUCLEOTIDE SEQUENCE [LARGE SCALE GENOMIC DNA]</scope>
    <source>
        <strain evidence="6 7">ATCC 12856</strain>
    </source>
</reference>
<keyword evidence="3" id="KW-0547">Nucleotide-binding</keyword>
<evidence type="ECO:0000313" key="7">
    <source>
        <dbReference type="Proteomes" id="UP000016511"/>
    </source>
</evidence>
<comment type="similarity">
    <text evidence="1">Belongs to the ABC transporter superfamily.</text>
</comment>
<evidence type="ECO:0000313" key="6">
    <source>
        <dbReference type="EMBL" id="ERI05627.1"/>
    </source>
</evidence>
<dbReference type="Pfam" id="PF00005">
    <property type="entry name" value="ABC_tran"/>
    <property type="match status" value="1"/>
</dbReference>
<accession>U1Y061</accession>
<dbReference type="Proteomes" id="UP000016511">
    <property type="component" value="Unassembled WGS sequence"/>
</dbReference>
<evidence type="ECO:0000259" key="5">
    <source>
        <dbReference type="PROSITE" id="PS50893"/>
    </source>
</evidence>
<dbReference type="PROSITE" id="PS50893">
    <property type="entry name" value="ABC_TRANSPORTER_2"/>
    <property type="match status" value="1"/>
</dbReference>
<dbReference type="InterPro" id="IPR003593">
    <property type="entry name" value="AAA+_ATPase"/>
</dbReference>
<evidence type="ECO:0000256" key="3">
    <source>
        <dbReference type="ARBA" id="ARBA00022741"/>
    </source>
</evidence>
<dbReference type="SMART" id="SM00382">
    <property type="entry name" value="AAA"/>
    <property type="match status" value="1"/>
</dbReference>
<dbReference type="AlphaFoldDB" id="U1Y061"/>
<dbReference type="InterPro" id="IPR003439">
    <property type="entry name" value="ABC_transporter-like_ATP-bd"/>
</dbReference>
<name>U1Y061_ANEAE</name>
<evidence type="ECO:0000256" key="1">
    <source>
        <dbReference type="ARBA" id="ARBA00005417"/>
    </source>
</evidence>
<sequence length="267" mass="29536">MRAGGGERMEVLRAHALTRIYGTKKSMLSYKALNEVSLQVEAGEFVGVMGPSGSGKTTLLNLLATIDRPTSGTLEINGVNPYQLKKRELALFRRRQLGFIFQDFNLLDTLSVKENIILPLVLDGIGEKEIEQRAVDIARLLNIESILNKRTYEISGGQQQRAAAARALIHNPAILLADEPTGNLDSKAANDVLESLRNLNEEKNATILMVTHDPFAASFCERIVFIKDGELFTEIRRGTSRQVFFQQILDTLSMLGGSAYDVSPDRS</sequence>
<keyword evidence="4 6" id="KW-0067">ATP-binding</keyword>
<dbReference type="InterPro" id="IPR017911">
    <property type="entry name" value="MacB-like_ATP-bd"/>
</dbReference>
<dbReference type="STRING" id="649747.HMPREF0083_05622"/>
<evidence type="ECO:0000256" key="2">
    <source>
        <dbReference type="ARBA" id="ARBA00022448"/>
    </source>
</evidence>
<gene>
    <name evidence="6" type="ORF">HMPREF0083_05622</name>
</gene>
<keyword evidence="2" id="KW-0813">Transport</keyword>
<dbReference type="eggNOG" id="COG1136">
    <property type="taxonomic scope" value="Bacteria"/>
</dbReference>
<dbReference type="InterPro" id="IPR027417">
    <property type="entry name" value="P-loop_NTPase"/>
</dbReference>
<dbReference type="PATRIC" id="fig|649747.3.peg.5048"/>
<dbReference type="GO" id="GO:0022857">
    <property type="term" value="F:transmembrane transporter activity"/>
    <property type="evidence" value="ECO:0007669"/>
    <property type="project" value="UniProtKB-ARBA"/>
</dbReference>
<dbReference type="GO" id="GO:0005524">
    <property type="term" value="F:ATP binding"/>
    <property type="evidence" value="ECO:0007669"/>
    <property type="project" value="UniProtKB-KW"/>
</dbReference>
<proteinExistence type="inferred from homology"/>
<dbReference type="GO" id="GO:0098796">
    <property type="term" value="C:membrane protein complex"/>
    <property type="evidence" value="ECO:0007669"/>
    <property type="project" value="UniProtKB-ARBA"/>
</dbReference>
<dbReference type="PANTHER" id="PTHR42798">
    <property type="entry name" value="LIPOPROTEIN-RELEASING SYSTEM ATP-BINDING PROTEIN LOLD"/>
    <property type="match status" value="1"/>
</dbReference>
<dbReference type="EMBL" id="AWSJ01000351">
    <property type="protein sequence ID" value="ERI05627.1"/>
    <property type="molecule type" value="Genomic_DNA"/>
</dbReference>
<feature type="domain" description="ABC transporter" evidence="5">
    <location>
        <begin position="12"/>
        <end position="253"/>
    </location>
</feature>